<sequence length="406" mass="44546">MNIPEQNIDGPSVAWPPHSTSNFLFSSPSPAHSFSPPPQTPAPRPLSTPAPQPITSVISPRFVDRLANDFKLEPQQRTDLHTFVQLGSLGEGLSQADLATRIYIVAILHGQTAERKRAASEQGVGDLAGLFNDLKIRLDETFSFTKEQRGNIRGAAQDLIFQATRTAFVTMHIDLDRALREDKVSMKLTNVFGSPSREKMLASLIRKTCSSVRNSFRQDLRASICDETACSLSEFTYASATKYKTGGPGLNLEIGFTIHNALLRRFAVDNTSLLGVEEHEDDEEDIDLDDTNPSSRPTKKRKRSGQTHAGGRIAKGQDFWSQVDAFFVRMVSSFNSRNLTGPAWRDYVDQVLRNDDFLFPDPNKAQNTVVPTGQADNQILPVAQSTAATSTTVVAGAVNSSLLALV</sequence>
<dbReference type="EMBL" id="LUEZ02000056">
    <property type="protein sequence ID" value="RDB20869.1"/>
    <property type="molecule type" value="Genomic_DNA"/>
</dbReference>
<feature type="compositionally biased region" description="Acidic residues" evidence="1">
    <location>
        <begin position="279"/>
        <end position="290"/>
    </location>
</feature>
<dbReference type="InParanoid" id="A0A369JFE6"/>
<dbReference type="STRING" id="39966.A0A369JFE6"/>
<protein>
    <submittedName>
        <fullName evidence="2">Uncharacterized protein</fullName>
    </submittedName>
</protein>
<keyword evidence="3" id="KW-1185">Reference proteome</keyword>
<feature type="region of interest" description="Disordered" evidence="1">
    <location>
        <begin position="279"/>
        <end position="311"/>
    </location>
</feature>
<proteinExistence type="predicted"/>
<gene>
    <name evidence="2" type="ORF">Hypma_012041</name>
</gene>
<evidence type="ECO:0000256" key="1">
    <source>
        <dbReference type="SAM" id="MobiDB-lite"/>
    </source>
</evidence>
<evidence type="ECO:0000313" key="3">
    <source>
        <dbReference type="Proteomes" id="UP000076154"/>
    </source>
</evidence>
<feature type="compositionally biased region" description="Pro residues" evidence="1">
    <location>
        <begin position="35"/>
        <end position="52"/>
    </location>
</feature>
<dbReference type="OrthoDB" id="3269273at2759"/>
<dbReference type="Proteomes" id="UP000076154">
    <property type="component" value="Unassembled WGS sequence"/>
</dbReference>
<evidence type="ECO:0000313" key="2">
    <source>
        <dbReference type="EMBL" id="RDB20869.1"/>
    </source>
</evidence>
<comment type="caution">
    <text evidence="2">The sequence shown here is derived from an EMBL/GenBank/DDBJ whole genome shotgun (WGS) entry which is preliminary data.</text>
</comment>
<reference evidence="2" key="1">
    <citation type="submission" date="2018-04" db="EMBL/GenBank/DDBJ databases">
        <title>Whole genome sequencing of Hypsizygus marmoreus.</title>
        <authorList>
            <person name="Choi I.-G."/>
            <person name="Min B."/>
            <person name="Kim J.-G."/>
            <person name="Kim S."/>
            <person name="Oh Y.-L."/>
            <person name="Kong W.-S."/>
            <person name="Park H."/>
            <person name="Jeong J."/>
            <person name="Song E.-S."/>
        </authorList>
    </citation>
    <scope>NUCLEOTIDE SEQUENCE [LARGE SCALE GENOMIC DNA]</scope>
    <source>
        <strain evidence="2">51987-8</strain>
    </source>
</reference>
<name>A0A369JFE6_HYPMA</name>
<feature type="region of interest" description="Disordered" evidence="1">
    <location>
        <begin position="26"/>
        <end position="54"/>
    </location>
</feature>
<organism evidence="2 3">
    <name type="scientific">Hypsizygus marmoreus</name>
    <name type="common">White beech mushroom</name>
    <name type="synonym">Agaricus marmoreus</name>
    <dbReference type="NCBI Taxonomy" id="39966"/>
    <lineage>
        <taxon>Eukaryota</taxon>
        <taxon>Fungi</taxon>
        <taxon>Dikarya</taxon>
        <taxon>Basidiomycota</taxon>
        <taxon>Agaricomycotina</taxon>
        <taxon>Agaricomycetes</taxon>
        <taxon>Agaricomycetidae</taxon>
        <taxon>Agaricales</taxon>
        <taxon>Tricholomatineae</taxon>
        <taxon>Lyophyllaceae</taxon>
        <taxon>Hypsizygus</taxon>
    </lineage>
</organism>
<dbReference type="AlphaFoldDB" id="A0A369JFE6"/>
<accession>A0A369JFE6</accession>